<proteinExistence type="predicted"/>
<keyword evidence="2" id="KW-1185">Reference proteome</keyword>
<dbReference type="Proteomes" id="UP001207468">
    <property type="component" value="Unassembled WGS sequence"/>
</dbReference>
<evidence type="ECO:0000313" key="2">
    <source>
        <dbReference type="Proteomes" id="UP001207468"/>
    </source>
</evidence>
<name>A0ACC0UC28_9AGAM</name>
<accession>A0ACC0UC28</accession>
<organism evidence="1 2">
    <name type="scientific">Russula earlei</name>
    <dbReference type="NCBI Taxonomy" id="71964"/>
    <lineage>
        <taxon>Eukaryota</taxon>
        <taxon>Fungi</taxon>
        <taxon>Dikarya</taxon>
        <taxon>Basidiomycota</taxon>
        <taxon>Agaricomycotina</taxon>
        <taxon>Agaricomycetes</taxon>
        <taxon>Russulales</taxon>
        <taxon>Russulaceae</taxon>
        <taxon>Russula</taxon>
    </lineage>
</organism>
<gene>
    <name evidence="1" type="ORF">F5148DRAFT_1189030</name>
</gene>
<evidence type="ECO:0000313" key="1">
    <source>
        <dbReference type="EMBL" id="KAI9509268.1"/>
    </source>
</evidence>
<reference evidence="1" key="1">
    <citation type="submission" date="2021-03" db="EMBL/GenBank/DDBJ databases">
        <title>Evolutionary priming and transition to the ectomycorrhizal habit in an iconic lineage of mushroom-forming fungi: is preadaptation a requirement?</title>
        <authorList>
            <consortium name="DOE Joint Genome Institute"/>
            <person name="Looney B.P."/>
            <person name="Miyauchi S."/>
            <person name="Morin E."/>
            <person name="Drula E."/>
            <person name="Courty P.E."/>
            <person name="Chicoki N."/>
            <person name="Fauchery L."/>
            <person name="Kohler A."/>
            <person name="Kuo A."/>
            <person name="LaButti K."/>
            <person name="Pangilinan J."/>
            <person name="Lipzen A."/>
            <person name="Riley R."/>
            <person name="Andreopoulos W."/>
            <person name="He G."/>
            <person name="Johnson J."/>
            <person name="Barry K.W."/>
            <person name="Grigoriev I.V."/>
            <person name="Nagy L."/>
            <person name="Hibbett D."/>
            <person name="Henrissat B."/>
            <person name="Matheny P.B."/>
            <person name="Labbe J."/>
            <person name="Martin A.F."/>
        </authorList>
    </citation>
    <scope>NUCLEOTIDE SEQUENCE</scope>
    <source>
        <strain evidence="1">BPL698</strain>
    </source>
</reference>
<sequence>MPSFSAWYSQQYAAWNRTRRLRASPYLARTDTNTSRRATALATGTTNAPSATNNVEANLSEPPKERKQETLFGPSIGIVSYGPAWAQSQDAKNSPSSDYLTPEIVRRWMETSKETIQPTTTLQALVNLKRPTLRLLPLEIRSSDDQPDDPANSESRNNHALEFEYDCDAPKCCIRVQVIIPSNDPNPHGNSLCITVYESVFEGGFGRLLKLEDGAMIDLGRLEHAAAQGGQVDVGRSSPKVDKDVTTAEATELPEASSQRNVTPTPTPDHQDNVRKRRFTALQFRRRSQQNPSVSGPALAVLDNDATATTEGGHREKDLLNDDGVRVAIQLFALDDFGKELSSVNRQTTYLHVVRLGLGGEDSRSWVVKVVKREATIGPHTFHLHEIYGLSSSTQPPAPAVNPIVHTYPPTVPAEDEPSSECLVCLSSPREVVLLPCRHLVACKDCAINMIEFGAGGAIVHAEEPTTTSESPQVEVTETPAVGDSVPPDVATRPPEGDAAGPAAVPENEAGHADLSAAEPSQIAVRPALDEDPVASTAPTSSQAGPATVTQPTITTDPQNGPAPQNPRRKRRAKGWSCPVCRQPYTSLLRITTMPSTMDLGKEGKRVSTSTIDHPLATTVHVAPVAGAGLTAHAPALESTLEEPAPAALPPPTRSSRSLRSGFFSALSRRPADPVSPV</sequence>
<dbReference type="EMBL" id="JAGFNK010000068">
    <property type="protein sequence ID" value="KAI9509268.1"/>
    <property type="molecule type" value="Genomic_DNA"/>
</dbReference>
<comment type="caution">
    <text evidence="1">The sequence shown here is derived from an EMBL/GenBank/DDBJ whole genome shotgun (WGS) entry which is preliminary data.</text>
</comment>
<protein>
    <submittedName>
        <fullName evidence="1">Uncharacterized protein</fullName>
    </submittedName>
</protein>